<keyword evidence="5" id="KW-1185">Reference proteome</keyword>
<dbReference type="PANTHER" id="PTHR24096">
    <property type="entry name" value="LONG-CHAIN-FATTY-ACID--COA LIGASE"/>
    <property type="match status" value="1"/>
</dbReference>
<dbReference type="Proteomes" id="UP000254866">
    <property type="component" value="Unassembled WGS sequence"/>
</dbReference>
<dbReference type="GeneID" id="43601649"/>
<accession>A0A370TD32</accession>
<proteinExistence type="predicted"/>
<dbReference type="Gene3D" id="3.30.300.30">
    <property type="match status" value="1"/>
</dbReference>
<feature type="compositionally biased region" description="Basic residues" evidence="1">
    <location>
        <begin position="1"/>
        <end position="18"/>
    </location>
</feature>
<dbReference type="Pfam" id="PF00501">
    <property type="entry name" value="AMP-binding"/>
    <property type="match status" value="1"/>
</dbReference>
<evidence type="ECO:0000259" key="2">
    <source>
        <dbReference type="Pfam" id="PF00501"/>
    </source>
</evidence>
<evidence type="ECO:0000259" key="3">
    <source>
        <dbReference type="Pfam" id="PF13193"/>
    </source>
</evidence>
<protein>
    <submittedName>
        <fullName evidence="4">Acetyl-CoA synthetase-like protein</fullName>
    </submittedName>
</protein>
<dbReference type="InterPro" id="IPR025110">
    <property type="entry name" value="AMP-bd_C"/>
</dbReference>
<dbReference type="InterPro" id="IPR020845">
    <property type="entry name" value="AMP-binding_CS"/>
</dbReference>
<organism evidence="4 5">
    <name type="scientific">Venustampulla echinocandica</name>
    <dbReference type="NCBI Taxonomy" id="2656787"/>
    <lineage>
        <taxon>Eukaryota</taxon>
        <taxon>Fungi</taxon>
        <taxon>Dikarya</taxon>
        <taxon>Ascomycota</taxon>
        <taxon>Pezizomycotina</taxon>
        <taxon>Leotiomycetes</taxon>
        <taxon>Helotiales</taxon>
        <taxon>Pleuroascaceae</taxon>
        <taxon>Venustampulla</taxon>
    </lineage>
</organism>
<dbReference type="Gene3D" id="3.40.50.12780">
    <property type="entry name" value="N-terminal domain of ligase-like"/>
    <property type="match status" value="1"/>
</dbReference>
<dbReference type="RefSeq" id="XP_031866066.1">
    <property type="nucleotide sequence ID" value="XM_032017423.1"/>
</dbReference>
<evidence type="ECO:0000313" key="5">
    <source>
        <dbReference type="Proteomes" id="UP000254866"/>
    </source>
</evidence>
<dbReference type="PROSITE" id="PS00455">
    <property type="entry name" value="AMP_BINDING"/>
    <property type="match status" value="1"/>
</dbReference>
<dbReference type="InterPro" id="IPR042099">
    <property type="entry name" value="ANL_N_sf"/>
</dbReference>
<dbReference type="InterPro" id="IPR000873">
    <property type="entry name" value="AMP-dep_synth/lig_dom"/>
</dbReference>
<name>A0A370TD32_9HELO</name>
<dbReference type="PANTHER" id="PTHR24096:SF422">
    <property type="entry name" value="BCDNA.GH02901"/>
    <property type="match status" value="1"/>
</dbReference>
<dbReference type="Pfam" id="PF13193">
    <property type="entry name" value="AMP-binding_C"/>
    <property type="match status" value="1"/>
</dbReference>
<feature type="domain" description="AMP-dependent synthetase/ligase" evidence="2">
    <location>
        <begin position="191"/>
        <end position="524"/>
    </location>
</feature>
<feature type="region of interest" description="Disordered" evidence="1">
    <location>
        <begin position="1"/>
        <end position="26"/>
    </location>
</feature>
<dbReference type="STRING" id="2656787.A0A370TD32"/>
<dbReference type="SUPFAM" id="SSF56801">
    <property type="entry name" value="Acetyl-CoA synthetase-like"/>
    <property type="match status" value="1"/>
</dbReference>
<dbReference type="AlphaFoldDB" id="A0A370TD32"/>
<dbReference type="OrthoDB" id="6509636at2759"/>
<gene>
    <name evidence="4" type="ORF">BP5553_08800</name>
</gene>
<comment type="caution">
    <text evidence="4">The sequence shown here is derived from an EMBL/GenBank/DDBJ whole genome shotgun (WGS) entry which is preliminary data.</text>
</comment>
<dbReference type="InterPro" id="IPR045851">
    <property type="entry name" value="AMP-bd_C_sf"/>
</dbReference>
<sequence length="674" mass="74228">MPYRHHLKSHPPRGRHGLGHQGTPPSHRRAEWLAISTPTHGDPCCTLASTGQYSDSLDDRESTRIQRTNAWYGGLSTAYEEDLFVGAPAYGQVYIVSPDKNSRGSHSTLTMVFTSPSWCRDILMPIPDKELVGEFAMRRGHGLNDVSEDSPSAICAYTGRSYSIKDIRYNVKCLSKSLGQVLGWDFNEGSPEDKVVAICSLNSIDYVPLTWAIHRIGGTCLLLHPTSSAAELESLMRKANCKAMFTCKPLLGPCQTAFTAINGNLSNLFLLELPEEPPVPVSNRTISQLIADGEQLPDLQPLNLEGFKSKECLAYLCPTSGTSGFLKIAKVSHANVMANMLQAVTIDAYTFARQTDVSLGILPLSHAYGLMLQHLLTWRGDCIILHPKFDMQLALKSVQQYQIRRMYLVPTIIGALVTNPILFKYFDLSSVKRVISGSASLPEQVSKAILQICPEWEINPGYGLTEAFVCVSWTSPNSNYPGSAGCLLPLVEARLLDADGTDITAHGQAGDLLVRSPSVMHNYLWEDSTDTGTFDSDGWLRTGDVATFQENAKGDSHLFIVDRKKDIMKVKGIQVPPVEIEGHLLAHPAIDDAAVVAIPDEDAGERPFAFVVRSLKVMTDVDEKTLKLAVAKHIQNSLSEPYWLRQNIKFIEAIPKSHNGKALKFKLKEQLVTA</sequence>
<dbReference type="GO" id="GO:0016405">
    <property type="term" value="F:CoA-ligase activity"/>
    <property type="evidence" value="ECO:0007669"/>
    <property type="project" value="TreeGrafter"/>
</dbReference>
<evidence type="ECO:0000256" key="1">
    <source>
        <dbReference type="SAM" id="MobiDB-lite"/>
    </source>
</evidence>
<reference evidence="4 5" key="1">
    <citation type="journal article" date="2018" name="IMA Fungus">
        <title>IMA Genome-F 9: Draft genome sequence of Annulohypoxylon stygium, Aspergillus mulundensis, Berkeleyomyces basicola (syn. Thielaviopsis basicola), Ceratocystis smalleyi, two Cercospora beticola strains, Coleophoma cylindrospora, Fusarium fracticaudum, Phialophora cf. hyalina, and Morchella septimelata.</title>
        <authorList>
            <person name="Wingfield B.D."/>
            <person name="Bills G.F."/>
            <person name="Dong Y."/>
            <person name="Huang W."/>
            <person name="Nel W.J."/>
            <person name="Swalarsk-Parry B.S."/>
            <person name="Vaghefi N."/>
            <person name="Wilken P.M."/>
            <person name="An Z."/>
            <person name="de Beer Z.W."/>
            <person name="De Vos L."/>
            <person name="Chen L."/>
            <person name="Duong T.A."/>
            <person name="Gao Y."/>
            <person name="Hammerbacher A."/>
            <person name="Kikkert J.R."/>
            <person name="Li Y."/>
            <person name="Li H."/>
            <person name="Li K."/>
            <person name="Li Q."/>
            <person name="Liu X."/>
            <person name="Ma X."/>
            <person name="Naidoo K."/>
            <person name="Pethybridge S.J."/>
            <person name="Sun J."/>
            <person name="Steenkamp E.T."/>
            <person name="van der Nest M.A."/>
            <person name="van Wyk S."/>
            <person name="Wingfield M.J."/>
            <person name="Xiong C."/>
            <person name="Yue Q."/>
            <person name="Zhang X."/>
        </authorList>
    </citation>
    <scope>NUCLEOTIDE SEQUENCE [LARGE SCALE GENOMIC DNA]</scope>
    <source>
        <strain evidence="4 5">BP 5553</strain>
    </source>
</reference>
<dbReference type="EMBL" id="NPIC01000010">
    <property type="protein sequence ID" value="RDL32344.1"/>
    <property type="molecule type" value="Genomic_DNA"/>
</dbReference>
<feature type="domain" description="AMP-binding enzyme C-terminal" evidence="3">
    <location>
        <begin position="579"/>
        <end position="661"/>
    </location>
</feature>
<evidence type="ECO:0000313" key="4">
    <source>
        <dbReference type="EMBL" id="RDL32344.1"/>
    </source>
</evidence>